<keyword evidence="3" id="KW-1185">Reference proteome</keyword>
<reference evidence="2 3" key="1">
    <citation type="journal article" date="2018" name="Front. Microbiol.">
        <title>Genome-Wide Analysis of Corynespora cassiicola Leaf Fall Disease Putative Effectors.</title>
        <authorList>
            <person name="Lopez D."/>
            <person name="Ribeiro S."/>
            <person name="Label P."/>
            <person name="Fumanal B."/>
            <person name="Venisse J.S."/>
            <person name="Kohler A."/>
            <person name="de Oliveira R.R."/>
            <person name="Labutti K."/>
            <person name="Lipzen A."/>
            <person name="Lail K."/>
            <person name="Bauer D."/>
            <person name="Ohm R.A."/>
            <person name="Barry K.W."/>
            <person name="Spatafora J."/>
            <person name="Grigoriev I.V."/>
            <person name="Martin F.M."/>
            <person name="Pujade-Renaud V."/>
        </authorList>
    </citation>
    <scope>NUCLEOTIDE SEQUENCE [LARGE SCALE GENOMIC DNA]</scope>
    <source>
        <strain evidence="2 3">Philippines</strain>
    </source>
</reference>
<gene>
    <name evidence="2" type="ORF">BS50DRAFT_70972</name>
</gene>
<evidence type="ECO:0000313" key="2">
    <source>
        <dbReference type="EMBL" id="PSN64338.1"/>
    </source>
</evidence>
<accession>A0A2T2NH26</accession>
<evidence type="ECO:0000256" key="1">
    <source>
        <dbReference type="SAM" id="MobiDB-lite"/>
    </source>
</evidence>
<name>A0A2T2NH26_CORCC</name>
<dbReference type="Proteomes" id="UP000240883">
    <property type="component" value="Unassembled WGS sequence"/>
</dbReference>
<feature type="region of interest" description="Disordered" evidence="1">
    <location>
        <begin position="173"/>
        <end position="192"/>
    </location>
</feature>
<feature type="compositionally biased region" description="Polar residues" evidence="1">
    <location>
        <begin position="181"/>
        <end position="191"/>
    </location>
</feature>
<proteinExistence type="predicted"/>
<evidence type="ECO:0000313" key="3">
    <source>
        <dbReference type="Proteomes" id="UP000240883"/>
    </source>
</evidence>
<sequence length="228" mass="25908">MFCNQSCNSICVRNPKFSAHNPNRNPNLYNTTTAAAIQPSKPSRYLERPQIRSDLHPREQSFPPSSPRIHAWPPSPSLLPLPLFYLRHAPFEEPCLDALRVKNTPPALPLPRKKDCRSARLCSDQRLGFSRHAMPCRAWPCLPACPGSISYRIKPPPSPPLPRYDTIVPRRREMGGARPHTGTSKNRNLSSRPAARPTALWGACHRPILFFFFLSPSSFSFWRPKRGR</sequence>
<dbReference type="AlphaFoldDB" id="A0A2T2NH26"/>
<dbReference type="EMBL" id="KZ678138">
    <property type="protein sequence ID" value="PSN64338.1"/>
    <property type="molecule type" value="Genomic_DNA"/>
</dbReference>
<organism evidence="2 3">
    <name type="scientific">Corynespora cassiicola Philippines</name>
    <dbReference type="NCBI Taxonomy" id="1448308"/>
    <lineage>
        <taxon>Eukaryota</taxon>
        <taxon>Fungi</taxon>
        <taxon>Dikarya</taxon>
        <taxon>Ascomycota</taxon>
        <taxon>Pezizomycotina</taxon>
        <taxon>Dothideomycetes</taxon>
        <taxon>Pleosporomycetidae</taxon>
        <taxon>Pleosporales</taxon>
        <taxon>Corynesporascaceae</taxon>
        <taxon>Corynespora</taxon>
    </lineage>
</organism>
<protein>
    <submittedName>
        <fullName evidence="2">Uncharacterized protein</fullName>
    </submittedName>
</protein>